<accession>A0AAV0MPX4</accession>
<evidence type="ECO:0000313" key="3">
    <source>
        <dbReference type="Proteomes" id="UP001154282"/>
    </source>
</evidence>
<keyword evidence="3" id="KW-1185">Reference proteome</keyword>
<feature type="non-terminal residue" evidence="2">
    <location>
        <position position="1"/>
    </location>
</feature>
<feature type="compositionally biased region" description="Basic residues" evidence="1">
    <location>
        <begin position="85"/>
        <end position="100"/>
    </location>
</feature>
<dbReference type="AlphaFoldDB" id="A0AAV0MPX4"/>
<reference evidence="2" key="1">
    <citation type="submission" date="2022-08" db="EMBL/GenBank/DDBJ databases">
        <authorList>
            <person name="Gutierrez-Valencia J."/>
        </authorList>
    </citation>
    <scope>NUCLEOTIDE SEQUENCE</scope>
</reference>
<dbReference type="EMBL" id="CAMGYJ010000007">
    <property type="protein sequence ID" value="CAI0448111.1"/>
    <property type="molecule type" value="Genomic_DNA"/>
</dbReference>
<proteinExistence type="predicted"/>
<comment type="caution">
    <text evidence="2">The sequence shown here is derived from an EMBL/GenBank/DDBJ whole genome shotgun (WGS) entry which is preliminary data.</text>
</comment>
<feature type="region of interest" description="Disordered" evidence="1">
    <location>
        <begin position="1"/>
        <end position="100"/>
    </location>
</feature>
<evidence type="ECO:0000256" key="1">
    <source>
        <dbReference type="SAM" id="MobiDB-lite"/>
    </source>
</evidence>
<gene>
    <name evidence="2" type="ORF">LITE_LOCUS29661</name>
</gene>
<feature type="compositionally biased region" description="Low complexity" evidence="1">
    <location>
        <begin position="11"/>
        <end position="34"/>
    </location>
</feature>
<feature type="compositionally biased region" description="Pro residues" evidence="1">
    <location>
        <begin position="1"/>
        <end position="10"/>
    </location>
</feature>
<name>A0AAV0MPX4_9ROSI</name>
<evidence type="ECO:0000313" key="2">
    <source>
        <dbReference type="EMBL" id="CAI0448111.1"/>
    </source>
</evidence>
<organism evidence="2 3">
    <name type="scientific">Linum tenue</name>
    <dbReference type="NCBI Taxonomy" id="586396"/>
    <lineage>
        <taxon>Eukaryota</taxon>
        <taxon>Viridiplantae</taxon>
        <taxon>Streptophyta</taxon>
        <taxon>Embryophyta</taxon>
        <taxon>Tracheophyta</taxon>
        <taxon>Spermatophyta</taxon>
        <taxon>Magnoliopsida</taxon>
        <taxon>eudicotyledons</taxon>
        <taxon>Gunneridae</taxon>
        <taxon>Pentapetalae</taxon>
        <taxon>rosids</taxon>
        <taxon>fabids</taxon>
        <taxon>Malpighiales</taxon>
        <taxon>Linaceae</taxon>
        <taxon>Linum</taxon>
    </lineage>
</organism>
<sequence>ILPPSVPPPLLLRRPNRQQPTSSSPASQEAAAEAGVHQGPPHQGRRTRPPDPDARRLRRPGVPAHPGARPQVRRRDHPVAAPPGRARRPRRHRHRHHPRQLRLPQHLPPHLRRLLHPLRPPPPHLLLLLLLPLPLRRLPPPDDGCGGGGGGREHELLAAVEQRRGDTGGTEWRRRFVSGYVLDDERVG</sequence>
<protein>
    <submittedName>
        <fullName evidence="2">Uncharacterized protein</fullName>
    </submittedName>
</protein>
<dbReference type="Proteomes" id="UP001154282">
    <property type="component" value="Unassembled WGS sequence"/>
</dbReference>